<dbReference type="RefSeq" id="WP_095044295.1">
    <property type="nucleotide sequence ID" value="NZ_LN890655.1"/>
</dbReference>
<dbReference type="EMBL" id="LN890655">
    <property type="protein sequence ID" value="CUS05033.2"/>
    <property type="molecule type" value="Genomic_DNA"/>
</dbReference>
<comment type="subcellular location">
    <subcellularLocation>
        <location evidence="1">Cell membrane</location>
        <topology evidence="1">Multi-pass membrane protein</topology>
    </subcellularLocation>
</comment>
<evidence type="ECO:0000313" key="10">
    <source>
        <dbReference type="Proteomes" id="UP000215027"/>
    </source>
</evidence>
<organism evidence="9 10">
    <name type="scientific">Candidatus Promineifilum breve</name>
    <dbReference type="NCBI Taxonomy" id="1806508"/>
    <lineage>
        <taxon>Bacteria</taxon>
        <taxon>Bacillati</taxon>
        <taxon>Chloroflexota</taxon>
        <taxon>Ardenticatenia</taxon>
        <taxon>Candidatus Promineifilales</taxon>
        <taxon>Candidatus Promineifilaceae</taxon>
        <taxon>Candidatus Promineifilum</taxon>
    </lineage>
</organism>
<evidence type="ECO:0000256" key="4">
    <source>
        <dbReference type="ARBA" id="ARBA00022692"/>
    </source>
</evidence>
<protein>
    <recommendedName>
        <fullName evidence="8">Polysaccharide chain length determinant N-terminal domain-containing protein</fullName>
    </recommendedName>
</protein>
<dbReference type="Pfam" id="PF02706">
    <property type="entry name" value="Wzz"/>
    <property type="match status" value="1"/>
</dbReference>
<dbReference type="OrthoDB" id="152715at2"/>
<evidence type="ECO:0000256" key="1">
    <source>
        <dbReference type="ARBA" id="ARBA00004651"/>
    </source>
</evidence>
<keyword evidence="5 7" id="KW-1133">Transmembrane helix</keyword>
<gene>
    <name evidence="9" type="ORF">CFX0092_A3155</name>
</gene>
<reference evidence="9" key="1">
    <citation type="submission" date="2016-01" db="EMBL/GenBank/DDBJ databases">
        <authorList>
            <person name="Mcilroy J.S."/>
            <person name="Karst M S."/>
            <person name="Albertsen M."/>
        </authorList>
    </citation>
    <scope>NUCLEOTIDE SEQUENCE</scope>
    <source>
        <strain evidence="9">Cfx-K</strain>
    </source>
</reference>
<feature type="domain" description="Polysaccharide chain length determinant N-terminal" evidence="8">
    <location>
        <begin position="3"/>
        <end position="91"/>
    </location>
</feature>
<proteinExistence type="inferred from homology"/>
<evidence type="ECO:0000256" key="3">
    <source>
        <dbReference type="ARBA" id="ARBA00022475"/>
    </source>
</evidence>
<keyword evidence="3" id="KW-1003">Cell membrane</keyword>
<dbReference type="GO" id="GO:0005886">
    <property type="term" value="C:plasma membrane"/>
    <property type="evidence" value="ECO:0007669"/>
    <property type="project" value="UniProtKB-SubCell"/>
</dbReference>
<keyword evidence="10" id="KW-1185">Reference proteome</keyword>
<evidence type="ECO:0000313" key="9">
    <source>
        <dbReference type="EMBL" id="CUS05033.2"/>
    </source>
</evidence>
<dbReference type="GO" id="GO:0004713">
    <property type="term" value="F:protein tyrosine kinase activity"/>
    <property type="evidence" value="ECO:0007669"/>
    <property type="project" value="TreeGrafter"/>
</dbReference>
<dbReference type="InterPro" id="IPR003856">
    <property type="entry name" value="LPS_length_determ_N"/>
</dbReference>
<dbReference type="AlphaFoldDB" id="A0A161KB35"/>
<feature type="transmembrane region" description="Helical" evidence="7">
    <location>
        <begin position="18"/>
        <end position="37"/>
    </location>
</feature>
<dbReference type="KEGG" id="pbf:CFX0092_A3155"/>
<evidence type="ECO:0000256" key="2">
    <source>
        <dbReference type="ARBA" id="ARBA00006683"/>
    </source>
</evidence>
<keyword evidence="4 7" id="KW-0812">Transmembrane</keyword>
<comment type="similarity">
    <text evidence="2">Belongs to the CpsC/CapA family.</text>
</comment>
<name>A0A161KB35_9CHLR</name>
<evidence type="ECO:0000256" key="6">
    <source>
        <dbReference type="ARBA" id="ARBA00023136"/>
    </source>
</evidence>
<dbReference type="Proteomes" id="UP000215027">
    <property type="component" value="Chromosome I"/>
</dbReference>
<evidence type="ECO:0000259" key="8">
    <source>
        <dbReference type="Pfam" id="PF02706"/>
    </source>
</evidence>
<sequence>MDETIDLRPYVEAVLRRWWVILGAVVVGVLVAVVLFFSQLNYKAVALVAVTDPTQRLQFDPRIVTTIDLDVLLQAYPELAMSDAVLSTLLEEAYTISGGQIDSMATLRDMIDVESGVDPRLVRLVVQADDPQLAADLVNAWAVAFVDVVDTIYGAPGGEVEFFRNQLAGTEGQLQAAESALVEFQSGSRMGIVDNQLNSLNDLQATYLADQRRLGLVLDDIRSLRRQIEGGTGDAITWADQLTALLLQLTVYETPQATPSPSNAIQLQTNAETALTTTNRSDQLTLLDNLAQATEASRNEIAVKLLELEPQIFELQREKQDLFHQFEELSRNRDVASETYITLARKIDEARIQADDSDSSLKVASLAVPPTEMERPNLIITTAIAGLAGLLLSAAAILAVTWWRTARQPVA</sequence>
<evidence type="ECO:0000256" key="7">
    <source>
        <dbReference type="SAM" id="Phobius"/>
    </source>
</evidence>
<dbReference type="PANTHER" id="PTHR32309:SF13">
    <property type="entry name" value="FERRIC ENTEROBACTIN TRANSPORT PROTEIN FEPE"/>
    <property type="match status" value="1"/>
</dbReference>
<dbReference type="InterPro" id="IPR050445">
    <property type="entry name" value="Bact_polysacc_biosynth/exp"/>
</dbReference>
<feature type="transmembrane region" description="Helical" evidence="7">
    <location>
        <begin position="378"/>
        <end position="403"/>
    </location>
</feature>
<evidence type="ECO:0000256" key="5">
    <source>
        <dbReference type="ARBA" id="ARBA00022989"/>
    </source>
</evidence>
<accession>A0A161KB35</accession>
<keyword evidence="6 7" id="KW-0472">Membrane</keyword>
<dbReference type="PANTHER" id="PTHR32309">
    <property type="entry name" value="TYROSINE-PROTEIN KINASE"/>
    <property type="match status" value="1"/>
</dbReference>